<reference evidence="2" key="1">
    <citation type="submission" date="2012-05" db="EMBL/GenBank/DDBJ databases">
        <authorList>
            <person name="Krishnakumar V."/>
            <person name="Cheung F."/>
            <person name="Xiao Y."/>
            <person name="Chan A."/>
            <person name="Moskal W.A."/>
            <person name="Town C.D."/>
        </authorList>
    </citation>
    <scope>NUCLEOTIDE SEQUENCE</scope>
</reference>
<feature type="region of interest" description="Disordered" evidence="1">
    <location>
        <begin position="87"/>
        <end position="109"/>
    </location>
</feature>
<protein>
    <submittedName>
        <fullName evidence="2">Uncharacterized protein</fullName>
    </submittedName>
</protein>
<feature type="compositionally biased region" description="Polar residues" evidence="1">
    <location>
        <begin position="88"/>
        <end position="108"/>
    </location>
</feature>
<dbReference type="EMBL" id="BT149202">
    <property type="protein sequence ID" value="AFK48996.1"/>
    <property type="molecule type" value="mRNA"/>
</dbReference>
<name>I3T904_MEDTR</name>
<accession>I3T904</accession>
<evidence type="ECO:0000256" key="1">
    <source>
        <dbReference type="SAM" id="MobiDB-lite"/>
    </source>
</evidence>
<sequence length="121" mass="13685">MRNVHTDATRESIRVSIDFFRFIAESMLFTVGRRLLTLLSFELMPPNVERWKTSAPSVACACDITPSICPVFRLIDAFSFRSVCCSDSPPSSKSNPVRSNSLKSSKSEACSCFARRLERRR</sequence>
<dbReference type="AlphaFoldDB" id="I3T904"/>
<organism evidence="2">
    <name type="scientific">Medicago truncatula</name>
    <name type="common">Barrel medic</name>
    <name type="synonym">Medicago tribuloides</name>
    <dbReference type="NCBI Taxonomy" id="3880"/>
    <lineage>
        <taxon>Eukaryota</taxon>
        <taxon>Viridiplantae</taxon>
        <taxon>Streptophyta</taxon>
        <taxon>Embryophyta</taxon>
        <taxon>Tracheophyta</taxon>
        <taxon>Spermatophyta</taxon>
        <taxon>Magnoliopsida</taxon>
        <taxon>eudicotyledons</taxon>
        <taxon>Gunneridae</taxon>
        <taxon>Pentapetalae</taxon>
        <taxon>rosids</taxon>
        <taxon>fabids</taxon>
        <taxon>Fabales</taxon>
        <taxon>Fabaceae</taxon>
        <taxon>Papilionoideae</taxon>
        <taxon>50 kb inversion clade</taxon>
        <taxon>NPAAA clade</taxon>
        <taxon>Hologalegina</taxon>
        <taxon>IRL clade</taxon>
        <taxon>Trifolieae</taxon>
        <taxon>Medicago</taxon>
    </lineage>
</organism>
<proteinExistence type="evidence at transcript level"/>
<evidence type="ECO:0000313" key="2">
    <source>
        <dbReference type="EMBL" id="AFK48996.1"/>
    </source>
</evidence>